<comment type="caution">
    <text evidence="2">The sequence shown here is derived from an EMBL/GenBank/DDBJ whole genome shotgun (WGS) entry which is preliminary data.</text>
</comment>
<evidence type="ECO:0000313" key="2">
    <source>
        <dbReference type="EMBL" id="CAJ1969462.1"/>
    </source>
</evidence>
<accession>A0AAD2PY10</accession>
<feature type="domain" description="Amidase" evidence="1">
    <location>
        <begin position="50"/>
        <end position="155"/>
    </location>
</feature>
<dbReference type="PANTHER" id="PTHR11895">
    <property type="entry name" value="TRANSAMIDASE"/>
    <property type="match status" value="1"/>
</dbReference>
<dbReference type="Gene3D" id="3.90.1300.10">
    <property type="entry name" value="Amidase signature (AS) domain"/>
    <property type="match status" value="1"/>
</dbReference>
<name>A0AAD2PY10_9STRA</name>
<dbReference type="AlphaFoldDB" id="A0AAD2PY10"/>
<gene>
    <name evidence="2" type="ORF">CYCCA115_LOCUS23721</name>
</gene>
<dbReference type="GO" id="GO:0050567">
    <property type="term" value="F:glutaminyl-tRNA synthase (glutamine-hydrolyzing) activity"/>
    <property type="evidence" value="ECO:0007669"/>
    <property type="project" value="TreeGrafter"/>
</dbReference>
<dbReference type="InterPro" id="IPR000120">
    <property type="entry name" value="Amidase"/>
</dbReference>
<dbReference type="PANTHER" id="PTHR11895:SF7">
    <property type="entry name" value="GLUTAMYL-TRNA(GLN) AMIDOTRANSFERASE SUBUNIT A, MITOCHONDRIAL"/>
    <property type="match status" value="1"/>
</dbReference>
<dbReference type="InterPro" id="IPR036928">
    <property type="entry name" value="AS_sf"/>
</dbReference>
<dbReference type="EMBL" id="CAKOGP040002424">
    <property type="protein sequence ID" value="CAJ1969462.1"/>
    <property type="molecule type" value="Genomic_DNA"/>
</dbReference>
<sequence length="560" mass="60031">MIGRSSLTIRKASRLLEKQLITCEELVSYCNHLAVAGEEIWGLAAYSHIVSRANLLDLAQESDGRRKHGETLSILDGIPVSIKENIAVRDVSLTAGSRILGRGMKDHPPCGYDADVVRKLLRESGAIMMGTTTMDEFGMGSLGMNMPTTPAKNPLPYMRNLTPNDLTSLSDDEVDLFFAKLIKSSQDEILEIHSKAFDESLPVHSTGGSSSGSAVSVTHGSALLSLGTDTGGSVRLPAAWCGIVGLKPSYGVLSRHGIVSYASSFDTVGVLAPSVECASIALDILGERDEAGSRDSTASQLQFQLKDFDEKQAAASERPLEGVKVGIPASLSIEECPDEIREAWMKAANFLSQRGATVMELSTDELSVDLVQLSLATYYILVSAEASSNLSRYDGFRYGVAATRDDASSESFHLDATDLERQYAATRTEGFGIEVSRRVLCGASVLSSDRFHSHYEAAAKLRAALASQMHSSLKEKVDVLLYPTALSAPPRIDQGEIDSTETFANDVMTVPASLAGLPAISIPVAPKDDGRFPLALQLVGYRHGEATILNAARVLQDMSP</sequence>
<dbReference type="Pfam" id="PF01425">
    <property type="entry name" value="Amidase"/>
    <property type="match status" value="2"/>
</dbReference>
<keyword evidence="3" id="KW-1185">Reference proteome</keyword>
<evidence type="ECO:0000259" key="1">
    <source>
        <dbReference type="Pfam" id="PF01425"/>
    </source>
</evidence>
<reference evidence="2" key="1">
    <citation type="submission" date="2023-08" db="EMBL/GenBank/DDBJ databases">
        <authorList>
            <person name="Audoor S."/>
            <person name="Bilcke G."/>
        </authorList>
    </citation>
    <scope>NUCLEOTIDE SEQUENCE</scope>
</reference>
<protein>
    <recommendedName>
        <fullName evidence="1">Amidase domain-containing protein</fullName>
    </recommendedName>
</protein>
<dbReference type="Proteomes" id="UP001295423">
    <property type="component" value="Unassembled WGS sequence"/>
</dbReference>
<proteinExistence type="predicted"/>
<dbReference type="InterPro" id="IPR023631">
    <property type="entry name" value="Amidase_dom"/>
</dbReference>
<organism evidence="2 3">
    <name type="scientific">Cylindrotheca closterium</name>
    <dbReference type="NCBI Taxonomy" id="2856"/>
    <lineage>
        <taxon>Eukaryota</taxon>
        <taxon>Sar</taxon>
        <taxon>Stramenopiles</taxon>
        <taxon>Ochrophyta</taxon>
        <taxon>Bacillariophyta</taxon>
        <taxon>Bacillariophyceae</taxon>
        <taxon>Bacillariophycidae</taxon>
        <taxon>Bacillariales</taxon>
        <taxon>Bacillariaceae</taxon>
        <taxon>Cylindrotheca</taxon>
    </lineage>
</organism>
<feature type="domain" description="Amidase" evidence="1">
    <location>
        <begin position="204"/>
        <end position="549"/>
    </location>
</feature>
<evidence type="ECO:0000313" key="3">
    <source>
        <dbReference type="Proteomes" id="UP001295423"/>
    </source>
</evidence>
<dbReference type="SUPFAM" id="SSF75304">
    <property type="entry name" value="Amidase signature (AS) enzymes"/>
    <property type="match status" value="2"/>
</dbReference>